<reference evidence="5" key="2">
    <citation type="submission" date="2023-07" db="EMBL/GenBank/DDBJ databases">
        <title>Description of novel Chryseobacterium sp. strain C-2.</title>
        <authorList>
            <person name="Saticioglu I.B."/>
        </authorList>
    </citation>
    <scope>NUCLEOTIDE SEQUENCE [LARGE SCALE GENOMIC DNA]</scope>
    <source>
        <strain evidence="5">C-2</strain>
    </source>
</reference>
<dbReference type="Proteomes" id="UP000603715">
    <property type="component" value="Unassembled WGS sequence"/>
</dbReference>
<gene>
    <name evidence="3" type="ORF">IEW27_15300</name>
    <name evidence="4" type="ORF">LNP80_12345</name>
</gene>
<dbReference type="EMBL" id="JACXXP010000022">
    <property type="protein sequence ID" value="MBD3905951.1"/>
    <property type="molecule type" value="Genomic_DNA"/>
</dbReference>
<comment type="caution">
    <text evidence="4">The sequence shown here is derived from an EMBL/GenBank/DDBJ whole genome shotgun (WGS) entry which is preliminary data.</text>
</comment>
<evidence type="ECO:0000313" key="5">
    <source>
        <dbReference type="Proteomes" id="UP000603715"/>
    </source>
</evidence>
<evidence type="ECO:0000259" key="2">
    <source>
        <dbReference type="Pfam" id="PF09994"/>
    </source>
</evidence>
<reference evidence="3" key="3">
    <citation type="submission" date="2024-05" db="EMBL/GenBank/DDBJ databases">
        <title>Description of novel Chryseobacterium sp. strain C-2.</title>
        <authorList>
            <person name="Saticioglu I.B."/>
        </authorList>
    </citation>
    <scope>NUCLEOTIDE SEQUENCE</scope>
    <source>
        <strain evidence="3">C-2</strain>
    </source>
</reference>
<organism evidence="4 6">
    <name type="scientific">Chryseobacterium muglaense</name>
    <dbReference type="NCBI Taxonomy" id="2893752"/>
    <lineage>
        <taxon>Bacteria</taxon>
        <taxon>Pseudomonadati</taxon>
        <taxon>Bacteroidota</taxon>
        <taxon>Flavobacteriia</taxon>
        <taxon>Flavobacteriales</taxon>
        <taxon>Weeksellaceae</taxon>
        <taxon>Chryseobacterium group</taxon>
        <taxon>Chryseobacterium</taxon>
    </lineage>
</organism>
<name>A0A9Q3UW86_9FLAO</name>
<accession>A0A9Q3UW86</accession>
<dbReference type="Pfam" id="PF09994">
    <property type="entry name" value="T6SS_Tle1-like_cat"/>
    <property type="match status" value="1"/>
</dbReference>
<evidence type="ECO:0000313" key="6">
    <source>
        <dbReference type="Proteomes" id="UP001107960"/>
    </source>
</evidence>
<dbReference type="AlphaFoldDB" id="A0A9Q3UW86"/>
<sequence>MKKIDIRNLGKIGIANIDVYNTAQKDISNTEKVKLRIGVFFDGTGNNRYNSDSIYYNKKYSNPPLEQDKIEEIKNLKSFVIESGSSYWNNYSNITLLHDLYEERREWDDTHNIKFQSLQLKFYMEGIGTLRDEEDDMLGSGMGEGKRGVISRVEQACRNIADEIEKIFLARQKITNKPPQIISILFDVFGFSRGAAAARHFSNEVLKTGRDKNPGKGGDIPIRDIKRPGNRKYEKTKDSLPSINDYKKEAYKIEKDNTRVVQRFNAPERDVFIGGKLGDFLQKKEIDYPKYNVSVEFLGLFDTVISQMLERKGIIDATRNPITKLLATVLSPTQIKPIVGAVVEGISRIKKVNPELSNQHIKKILQLKAETEWRDNFPITPIGSISNTTHAKEISVLGAHSDVGGAYWQTKKELCTLHFFDLGVGATISEKQKLEQQKELLRSWYISQKLCPDDQTKLYWEVMHHVRAYTLSGSMDEDLESHINKSKYLLLEKDFMENEWYKTDGEWHYKLQGYHHKLVSKRPLNNKLSLVYMNVMKHIASTYADVPFLEPNDKKLKPPPFHLEEYIYPTGDGKEKDLKTYCELLKKVAEHGWINKNEKIVTYPDLIDEKGKYYISYKMNKYIMENFVHLSANFNAPLADALDHYNFAYANVPHFTDEKEFKDPPYKREYYTPVLDAYDRY</sequence>
<evidence type="ECO:0000256" key="1">
    <source>
        <dbReference type="SAM" id="MobiDB-lite"/>
    </source>
</evidence>
<evidence type="ECO:0000313" key="4">
    <source>
        <dbReference type="EMBL" id="MCC9035036.1"/>
    </source>
</evidence>
<dbReference type="InterPro" id="IPR018712">
    <property type="entry name" value="Tle1-like_cat"/>
</dbReference>
<proteinExistence type="predicted"/>
<reference evidence="4" key="1">
    <citation type="submission" date="2021-11" db="EMBL/GenBank/DDBJ databases">
        <title>Description of novel Chryseobacterium species.</title>
        <authorList>
            <person name="Saticioglu I.B."/>
            <person name="Ay H."/>
            <person name="Altun S."/>
            <person name="Duman M."/>
        </authorList>
    </citation>
    <scope>NUCLEOTIDE SEQUENCE</scope>
    <source>
        <strain evidence="4">C-39</strain>
    </source>
</reference>
<evidence type="ECO:0000313" key="3">
    <source>
        <dbReference type="EMBL" id="MBD3905951.1"/>
    </source>
</evidence>
<feature type="domain" description="T6SS Phospholipase effector Tle1-like catalytic" evidence="2">
    <location>
        <begin position="85"/>
        <end position="412"/>
    </location>
</feature>
<protein>
    <submittedName>
        <fullName evidence="4">DUF2235 domain-containing protein</fullName>
    </submittedName>
</protein>
<dbReference type="RefSeq" id="WP_191180378.1">
    <property type="nucleotide sequence ID" value="NZ_JACXXP010000022.1"/>
</dbReference>
<keyword evidence="5" id="KW-1185">Reference proteome</keyword>
<dbReference type="EMBL" id="JAJJML010000001">
    <property type="protein sequence ID" value="MCC9035036.1"/>
    <property type="molecule type" value="Genomic_DNA"/>
</dbReference>
<dbReference type="PANTHER" id="PTHR33840">
    <property type="match status" value="1"/>
</dbReference>
<dbReference type="PANTHER" id="PTHR33840:SF1">
    <property type="entry name" value="TLE1 PHOSPHOLIPASE DOMAIN-CONTAINING PROTEIN"/>
    <property type="match status" value="1"/>
</dbReference>
<dbReference type="Proteomes" id="UP001107960">
    <property type="component" value="Unassembled WGS sequence"/>
</dbReference>
<feature type="region of interest" description="Disordered" evidence="1">
    <location>
        <begin position="207"/>
        <end position="226"/>
    </location>
</feature>